<dbReference type="RefSeq" id="WP_168722588.1">
    <property type="nucleotide sequence ID" value="NZ_JAAXPN010000010.1"/>
</dbReference>
<protein>
    <recommendedName>
        <fullName evidence="9">Di-/tripeptide transporter</fullName>
    </recommendedName>
</protein>
<sequence>MQIKQQKSFLGQPRGLSTLFFTELWERFSYYGMRAILLYYIIAKISDGGLGMNHSIGLAIVSIYSSMVYLSSILGGFLSDRILGAWRTVFIGGILIMFGHIVLALPFGQPALFVSIALIVMGTGMLKPNVSEMVGSLYSLNDPRRDAGFSIFIFGINFGAFIAPLLVGQVAKTFNYHIGFLLAAIGMFVGLIVFRIDSRKNLSKATYYPTDPLQPEDIRPLIFKSTYGIVAVILVIILMSLYDSLNLKSIILLLSVLAVMVPVIYFIKMLTSRKTTREERSRVRAYIPLFLAAMLFWSIEEQGAAVLALFAHDQVQLPGWLNATWFQSLNPMFIMLYTPIFALLWIKLGKRQPKTPTKFGIGLLFAGASFLVMALPGLLFGTSNLFSPIWLIMSWALVEVAELLISPVGLSATTKLAPRAFRSQMMSMWFLSDAAASAINAQIVQYYAINTEVQYFSLVGGITIIAGLLLLTQIKKISNAMVGID</sequence>
<feature type="transmembrane region" description="Helical" evidence="10">
    <location>
        <begin position="85"/>
        <end position="103"/>
    </location>
</feature>
<dbReference type="Pfam" id="PF00854">
    <property type="entry name" value="PTR2"/>
    <property type="match status" value="1"/>
</dbReference>
<gene>
    <name evidence="11" type="ORF">HF964_08305</name>
</gene>
<evidence type="ECO:0000256" key="10">
    <source>
        <dbReference type="SAM" id="Phobius"/>
    </source>
</evidence>
<feature type="transmembrane region" description="Helical" evidence="10">
    <location>
        <begin position="174"/>
        <end position="194"/>
    </location>
</feature>
<organism evidence="11 12">
    <name type="scientific">Periweissella fabalis</name>
    <dbReference type="NCBI Taxonomy" id="1070421"/>
    <lineage>
        <taxon>Bacteria</taxon>
        <taxon>Bacillati</taxon>
        <taxon>Bacillota</taxon>
        <taxon>Bacilli</taxon>
        <taxon>Lactobacillales</taxon>
        <taxon>Lactobacillaceae</taxon>
        <taxon>Periweissella</taxon>
    </lineage>
</organism>
<keyword evidence="12" id="KW-1185">Reference proteome</keyword>
<dbReference type="InterPro" id="IPR050171">
    <property type="entry name" value="MFS_Transporters"/>
</dbReference>
<feature type="transmembrane region" description="Helical" evidence="10">
    <location>
        <begin position="24"/>
        <end position="43"/>
    </location>
</feature>
<feature type="transmembrane region" description="Helical" evidence="10">
    <location>
        <begin position="331"/>
        <end position="348"/>
    </location>
</feature>
<keyword evidence="3" id="KW-0813">Transport</keyword>
<comment type="similarity">
    <text evidence="2">Belongs to the major facilitator superfamily. Proton-dependent oligopeptide transporter (POT/PTR) (TC 2.A.17) family.</text>
</comment>
<dbReference type="Gene3D" id="1.20.1250.20">
    <property type="entry name" value="MFS general substrate transporter like domains"/>
    <property type="match status" value="1"/>
</dbReference>
<keyword evidence="4" id="KW-1003">Cell membrane</keyword>
<comment type="function">
    <text evidence="8">Proton-dependent uptake of di- or tri-peptides.</text>
</comment>
<feature type="transmembrane region" description="Helical" evidence="10">
    <location>
        <begin position="426"/>
        <end position="447"/>
    </location>
</feature>
<dbReference type="AlphaFoldDB" id="A0A7X6N325"/>
<evidence type="ECO:0000256" key="8">
    <source>
        <dbReference type="ARBA" id="ARBA00059575"/>
    </source>
</evidence>
<evidence type="ECO:0000256" key="4">
    <source>
        <dbReference type="ARBA" id="ARBA00022475"/>
    </source>
</evidence>
<dbReference type="GO" id="GO:0042937">
    <property type="term" value="F:tripeptide transmembrane transporter activity"/>
    <property type="evidence" value="ECO:0007669"/>
    <property type="project" value="UniProtKB-ARBA"/>
</dbReference>
<evidence type="ECO:0000256" key="7">
    <source>
        <dbReference type="ARBA" id="ARBA00023136"/>
    </source>
</evidence>
<evidence type="ECO:0000256" key="9">
    <source>
        <dbReference type="ARBA" id="ARBA00069644"/>
    </source>
</evidence>
<reference evidence="11 12" key="1">
    <citation type="submission" date="2020-04" db="EMBL/GenBank/DDBJ databases">
        <title>MicrobeNet Type strains.</title>
        <authorList>
            <person name="Nicholson A.C."/>
        </authorList>
    </citation>
    <scope>NUCLEOTIDE SEQUENCE [LARGE SCALE GENOMIC DNA]</scope>
    <source>
        <strain evidence="11 12">CCUG 61472</strain>
    </source>
</reference>
<keyword evidence="7 10" id="KW-0472">Membrane</keyword>
<dbReference type="SUPFAM" id="SSF103473">
    <property type="entry name" value="MFS general substrate transporter"/>
    <property type="match status" value="1"/>
</dbReference>
<feature type="transmembrane region" description="Helical" evidence="10">
    <location>
        <begin position="147"/>
        <end position="168"/>
    </location>
</feature>
<feature type="transmembrane region" description="Helical" evidence="10">
    <location>
        <begin position="385"/>
        <end position="405"/>
    </location>
</feature>
<dbReference type="PROSITE" id="PS01022">
    <property type="entry name" value="PTR2_1"/>
    <property type="match status" value="1"/>
</dbReference>
<dbReference type="FunFam" id="1.20.1250.20:FF:000017">
    <property type="entry name" value="Dipeptide and tripeptide permease A"/>
    <property type="match status" value="1"/>
</dbReference>
<keyword evidence="5 10" id="KW-0812">Transmembrane</keyword>
<dbReference type="InterPro" id="IPR018456">
    <property type="entry name" value="PTR2_symporter_CS"/>
</dbReference>
<proteinExistence type="inferred from homology"/>
<dbReference type="InterPro" id="IPR005279">
    <property type="entry name" value="Dipep/tripep_permease"/>
</dbReference>
<dbReference type="NCBIfam" id="TIGR00924">
    <property type="entry name" value="yjdL_sub1_fam"/>
    <property type="match status" value="1"/>
</dbReference>
<evidence type="ECO:0000256" key="5">
    <source>
        <dbReference type="ARBA" id="ARBA00022692"/>
    </source>
</evidence>
<feature type="transmembrane region" description="Helical" evidence="10">
    <location>
        <begin position="453"/>
        <end position="471"/>
    </location>
</feature>
<dbReference type="GO" id="GO:0035443">
    <property type="term" value="P:tripeptide transmembrane transport"/>
    <property type="evidence" value="ECO:0007669"/>
    <property type="project" value="UniProtKB-ARBA"/>
</dbReference>
<evidence type="ECO:0000256" key="6">
    <source>
        <dbReference type="ARBA" id="ARBA00022989"/>
    </source>
</evidence>
<dbReference type="GO" id="GO:0015333">
    <property type="term" value="F:peptide:proton symporter activity"/>
    <property type="evidence" value="ECO:0007669"/>
    <property type="project" value="UniProtKB-ARBA"/>
</dbReference>
<evidence type="ECO:0000313" key="11">
    <source>
        <dbReference type="EMBL" id="NKZ24793.1"/>
    </source>
</evidence>
<name>A0A7X6N325_9LACO</name>
<dbReference type="PANTHER" id="PTHR23517">
    <property type="entry name" value="RESISTANCE PROTEIN MDTM, PUTATIVE-RELATED-RELATED"/>
    <property type="match status" value="1"/>
</dbReference>
<dbReference type="InterPro" id="IPR036259">
    <property type="entry name" value="MFS_trans_sf"/>
</dbReference>
<feature type="transmembrane region" description="Helical" evidence="10">
    <location>
        <begin position="247"/>
        <end position="267"/>
    </location>
</feature>
<feature type="transmembrane region" description="Helical" evidence="10">
    <location>
        <begin position="287"/>
        <end position="311"/>
    </location>
</feature>
<evidence type="ECO:0000256" key="2">
    <source>
        <dbReference type="ARBA" id="ARBA00005982"/>
    </source>
</evidence>
<evidence type="ECO:0000313" key="12">
    <source>
        <dbReference type="Proteomes" id="UP000549765"/>
    </source>
</evidence>
<evidence type="ECO:0000256" key="3">
    <source>
        <dbReference type="ARBA" id="ARBA00022448"/>
    </source>
</evidence>
<dbReference type="GO" id="GO:0005886">
    <property type="term" value="C:plasma membrane"/>
    <property type="evidence" value="ECO:0007669"/>
    <property type="project" value="UniProtKB-SubCell"/>
</dbReference>
<keyword evidence="6 10" id="KW-1133">Transmembrane helix</keyword>
<feature type="transmembrane region" description="Helical" evidence="10">
    <location>
        <begin position="221"/>
        <end position="241"/>
    </location>
</feature>
<dbReference type="GO" id="GO:0071916">
    <property type="term" value="F:dipeptide transmembrane transporter activity"/>
    <property type="evidence" value="ECO:0007669"/>
    <property type="project" value="UniProtKB-ARBA"/>
</dbReference>
<accession>A0A7X6N325</accession>
<dbReference type="InterPro" id="IPR000109">
    <property type="entry name" value="POT_fam"/>
</dbReference>
<dbReference type="PANTHER" id="PTHR23517:SF15">
    <property type="entry name" value="PROTON-DEPENDENT OLIGOPEPTIDE FAMILY TRANSPORT PROTEIN"/>
    <property type="match status" value="1"/>
</dbReference>
<feature type="transmembrane region" description="Helical" evidence="10">
    <location>
        <begin position="360"/>
        <end position="379"/>
    </location>
</feature>
<evidence type="ECO:0000256" key="1">
    <source>
        <dbReference type="ARBA" id="ARBA00004651"/>
    </source>
</evidence>
<feature type="transmembrane region" description="Helical" evidence="10">
    <location>
        <begin position="55"/>
        <end position="78"/>
    </location>
</feature>
<dbReference type="EMBL" id="JAAXPN010000010">
    <property type="protein sequence ID" value="NKZ24793.1"/>
    <property type="molecule type" value="Genomic_DNA"/>
</dbReference>
<dbReference type="CDD" id="cd17346">
    <property type="entry name" value="MFS_DtpA_like"/>
    <property type="match status" value="1"/>
</dbReference>
<comment type="caution">
    <text evidence="11">The sequence shown here is derived from an EMBL/GenBank/DDBJ whole genome shotgun (WGS) entry which is preliminary data.</text>
</comment>
<comment type="subcellular location">
    <subcellularLocation>
        <location evidence="1">Cell membrane</location>
        <topology evidence="1">Multi-pass membrane protein</topology>
    </subcellularLocation>
</comment>
<dbReference type="Proteomes" id="UP000549765">
    <property type="component" value="Unassembled WGS sequence"/>
</dbReference>
<feature type="transmembrane region" description="Helical" evidence="10">
    <location>
        <begin position="109"/>
        <end position="126"/>
    </location>
</feature>